<evidence type="ECO:0000313" key="1">
    <source>
        <dbReference type="EMBL" id="SVB15834.1"/>
    </source>
</evidence>
<sequence>MSNKLISIGLMLVLMWPLAANDLKDSSLPSSPGKDLVSLPGIGEDLVIYSNSSSDQDIVAAENNAIPGYIPSGFNRGTDDTLAYVPADGGWNAYFYGYQAIGDAFMTCFQMPADGIIKGVNVPIYFWGTGDQQITISLHKLSYPYGTDGAMYSTANVDGAGWLGGYDMDATTGWMTSSGAEYTAGGTAGVCNEASAVIAAAQDPLGTTDGTGPTGVPSKGLIWPDGFTAATGNPESQPAEDNSVWYATADYGSEPELMAGDWVGVLVQGSGAGGGDDPTLGFYYEAADGLVDSWVGLKFYGECGGTSGNGGWHIRHWMFNMSLAVELTGDRGPVFVDVGALPTTLSQDDRAVSAHVTDDNPSGEAAGVSAVTLSYQLDSLTATVNSVSLSMTDGSSEDGTWEGTMPGASTGQTVYWNLTAYDNNGNASSTAMTSYFIFEATAGNDLIFNNQGRLYGSLAYSAQLYFYWAAVSATGFDIWDASYGGMNDELTGQYSAIVELAGTGPNYINDDEVTSWWAGGDKLYIVCGDEWLGVRSGWANGETAAGSVAREVLGIAAEYNDVNYGAAGDQEGISRLMALDGDAYSGPLYAFMQNANADSSIDSTGAVVMVSLNYDPFYETGGSNWLDGVDAVASHTVNMTGLGGVLDTNGAPLADAETYNVMISGQAGNGGRS</sequence>
<feature type="non-terminal residue" evidence="1">
    <location>
        <position position="673"/>
    </location>
</feature>
<organism evidence="1">
    <name type="scientific">marine metagenome</name>
    <dbReference type="NCBI Taxonomy" id="408172"/>
    <lineage>
        <taxon>unclassified sequences</taxon>
        <taxon>metagenomes</taxon>
        <taxon>ecological metagenomes</taxon>
    </lineage>
</organism>
<protein>
    <submittedName>
        <fullName evidence="1">Uncharacterized protein</fullName>
    </submittedName>
</protein>
<dbReference type="AlphaFoldDB" id="A0A382BQ93"/>
<dbReference type="EMBL" id="UINC01030822">
    <property type="protein sequence ID" value="SVB15834.1"/>
    <property type="molecule type" value="Genomic_DNA"/>
</dbReference>
<name>A0A382BQ93_9ZZZZ</name>
<proteinExistence type="predicted"/>
<reference evidence="1" key="1">
    <citation type="submission" date="2018-05" db="EMBL/GenBank/DDBJ databases">
        <authorList>
            <person name="Lanie J.A."/>
            <person name="Ng W.-L."/>
            <person name="Kazmierczak K.M."/>
            <person name="Andrzejewski T.M."/>
            <person name="Davidsen T.M."/>
            <person name="Wayne K.J."/>
            <person name="Tettelin H."/>
            <person name="Glass J.I."/>
            <person name="Rusch D."/>
            <person name="Podicherti R."/>
            <person name="Tsui H.-C.T."/>
            <person name="Winkler M.E."/>
        </authorList>
    </citation>
    <scope>NUCLEOTIDE SEQUENCE</scope>
</reference>
<gene>
    <name evidence="1" type="ORF">METZ01_LOCUS168688</name>
</gene>
<accession>A0A382BQ93</accession>